<dbReference type="OrthoDB" id="2125770at2759"/>
<evidence type="ECO:0000256" key="3">
    <source>
        <dbReference type="SAM" id="Phobius"/>
    </source>
</evidence>
<accession>A0A8X6HRN0</accession>
<feature type="compositionally biased region" description="Basic and acidic residues" evidence="2">
    <location>
        <begin position="179"/>
        <end position="188"/>
    </location>
</feature>
<feature type="region of interest" description="Disordered" evidence="2">
    <location>
        <begin position="1930"/>
        <end position="1978"/>
    </location>
</feature>
<feature type="region of interest" description="Disordered" evidence="2">
    <location>
        <begin position="1515"/>
        <end position="1541"/>
    </location>
</feature>
<evidence type="ECO:0008006" key="6">
    <source>
        <dbReference type="Google" id="ProtNLM"/>
    </source>
</evidence>
<dbReference type="EMBL" id="BMAO01036149">
    <property type="protein sequence ID" value="GFR08284.1"/>
    <property type="molecule type" value="Genomic_DNA"/>
</dbReference>
<feature type="compositionally biased region" description="Polar residues" evidence="2">
    <location>
        <begin position="954"/>
        <end position="970"/>
    </location>
</feature>
<feature type="coiled-coil region" evidence="1">
    <location>
        <begin position="317"/>
        <end position="344"/>
    </location>
</feature>
<keyword evidence="5" id="KW-1185">Reference proteome</keyword>
<feature type="compositionally biased region" description="Basic and acidic residues" evidence="2">
    <location>
        <begin position="527"/>
        <end position="542"/>
    </location>
</feature>
<feature type="region of interest" description="Disordered" evidence="2">
    <location>
        <begin position="954"/>
        <end position="977"/>
    </location>
</feature>
<gene>
    <name evidence="4" type="primary">AVEN_21906_1</name>
    <name evidence="4" type="ORF">TNCT_140701</name>
</gene>
<protein>
    <recommendedName>
        <fullName evidence="6">Pericentriolar material 1 protein</fullName>
    </recommendedName>
</protein>
<keyword evidence="1" id="KW-0175">Coiled coil</keyword>
<feature type="compositionally biased region" description="Polar residues" evidence="2">
    <location>
        <begin position="1957"/>
        <end position="1978"/>
    </location>
</feature>
<feature type="region of interest" description="Disordered" evidence="2">
    <location>
        <begin position="168"/>
        <end position="192"/>
    </location>
</feature>
<keyword evidence="3" id="KW-0472">Membrane</keyword>
<organism evidence="4 5">
    <name type="scientific">Trichonephila clavata</name>
    <name type="common">Joro spider</name>
    <name type="synonym">Nephila clavata</name>
    <dbReference type="NCBI Taxonomy" id="2740835"/>
    <lineage>
        <taxon>Eukaryota</taxon>
        <taxon>Metazoa</taxon>
        <taxon>Ecdysozoa</taxon>
        <taxon>Arthropoda</taxon>
        <taxon>Chelicerata</taxon>
        <taxon>Arachnida</taxon>
        <taxon>Araneae</taxon>
        <taxon>Araneomorphae</taxon>
        <taxon>Entelegynae</taxon>
        <taxon>Araneoidea</taxon>
        <taxon>Nephilidae</taxon>
        <taxon>Trichonephila</taxon>
    </lineage>
</organism>
<feature type="region of interest" description="Disordered" evidence="2">
    <location>
        <begin position="693"/>
        <end position="719"/>
    </location>
</feature>
<feature type="transmembrane region" description="Helical" evidence="3">
    <location>
        <begin position="12"/>
        <end position="35"/>
    </location>
</feature>
<feature type="region of interest" description="Disordered" evidence="2">
    <location>
        <begin position="618"/>
        <end position="638"/>
    </location>
</feature>
<evidence type="ECO:0000313" key="4">
    <source>
        <dbReference type="EMBL" id="GFR08284.1"/>
    </source>
</evidence>
<feature type="coiled-coil region" evidence="1">
    <location>
        <begin position="420"/>
        <end position="498"/>
    </location>
</feature>
<proteinExistence type="predicted"/>
<comment type="caution">
    <text evidence="4">The sequence shown here is derived from an EMBL/GenBank/DDBJ whole genome shotgun (WGS) entry which is preliminary data.</text>
</comment>
<dbReference type="Proteomes" id="UP000887116">
    <property type="component" value="Unassembled WGS sequence"/>
</dbReference>
<sequence length="2052" mass="229658">MQHKLSFRLMYCFGIFFCYSRASIFLHLISLSVSFSKKSIILQMASGESQSPLKGPKLSASSSSSRNDCDETPWMLLPNNLEISSRSKPSKKQRNKEKLRGFPEDRATSNMTERLSSSPVGFQNFTRAKCNTASWLKDQLVNDKKTRKRICDSEEVFSDADLAQSHSGTLNFPASHSIDVPEHPEELPRPQSRRSIVENENTKSVKEECIKNETDSAIVFERLSQLQDFISEATSLCQELEINDEPVMREEFGKIKKAMKQVADGEREHKMLLQQMVSENGAYAMNGILPSSSGSKAANCAANISYRDSNGSAVFCNEEEHNKCNHLLEKMKQSEERLMSLKMQESLLYSMQRKAENKLATFEAPEESHPDDQEESNGEDFWNFEVAAEQRQWLAEKTLQAVSFNEEEKPFCGWNEPQDIKQLHVSLERIRKRVQSMQQNPDIKNMTRSLSSDDCEIGERVAAVEFERKKLKNKLMELQEKKKMNDELLQELSFLKDAAHAVSLDAAENDDGPNFASASPKSSHSAQLKDKKRPEHSLADADRKLYRLQSTLRHLEGMIKTITPDEIIQNESPGNEPIEAAMPRMETRNTRSGTCNKRDNVRKEINSGFPARRHYEAEGRANEDADIPTLPTSSQPPNLIKWREFSKMREKLRKLQAAEKHVKVIYDIMNSIREAKKSGRPIKDEHLQLLSSLERQSSHELEKDQSSSNSEEEEVEYVSVPVDSNPIEEYSIDVKKVSSDTDNCTLQQVEAKLSETQKHVKLMKDVMSSLRECEKSGKPIPIEHLRVLVDLDKDSDCEIDSEIDSETMIRDNNPSESGMNQAKVVGSSILPTGDHEQEETSSLGAYNTEFVARRKKDFTTFVSDYNQCAGIPPSERKKSSSQLKELSTFQSQLHGFMEMSADRRNEDVRSSGEGGYIPNRNSENRSPLDHVQSVRPVRRHQDNLLLTRQNVATMESQNQSCSRNLHSRAQSSKKDNINNLSGKMEKLSIQNSMNGPFAQIVDIPKDNIDSVSTLSSELNQSRSGETERKTIIDILTRGKKKQVYDRNRDNHIHSNSSIDSEPLECSNSALAVDTTVAATWGGSSTQENFEDETEEPSRNLQRQHLLEGASGSSYRPVPKLKKISKMGPLRGTTSGSSYELPNSASCSTETTKDYQQQISTHFIQQLRKQINQLNVLCQEELLNEGPQTSMNFNPNLLASCQPHHAANDIIHPYNQQLLLCLSQCYHTLYLQQLEIQNLHRYIRHNIDSEVIHQANNLNSQGNNGEDFEFRPWCMSACSNPLMPSNMYPNDQVPPRPTATYLQLPMKSYPPHSAPVAGTRPVRAVIHPASQENRTAQETLNNQVPPRTRANNFWDNFRSYSRQNLLSTSNTVKRNENIGLPVAPQIRQVHPMVSNGNMNSGPELTNSLSSSLPSDLNRSIVNPDRHLPNQHCHDIPVALNPSKKPNASAPTFGQVRYSAIHKKDSVANTNSSGVQNLRSEHYRAQGAESHPISSLNPSSVNLIQLQAIPDESKVGNFSSICPTSGRDSASSHSSSDAQNSHHRDYDYSDFLIGLYKETKALKSDVQRQQALKMIREIAISEKPADNEFTGICKIRNDHAVSSNKSERAASAPVAESSFIDTSANACDPIDTDKPSSRLPETNLPWTNQNLPTAAISPLSKQATPKSVSTGAVRKKPKLQSTCFWDSLSNVQNCSNSQENEPTLQDFNVSSLQPIRENHPDFSRNIVENIILDLQSDLPFGQMKEDSSDSFWSSINAYIISRIRANMNVPLPHKSLASLRQSLDHLTSEMKFCYNETDFLKCISQLLYDSLTCFMTTGRFTTSPSYTSLPDGSSVLDSNDKTDELSVKMPADIDDKTQELSINMPPDDVFLPQFQAVLPQNIMISTTETEDNINNIHPICAAASEEEVKCEWEPEAETEPEVEAGTEADLAEADQSPGQQGNISSTSLPVADSLPVDQPCNSLRSVPSSSNATVNVTESGDTADTTEVILGAHCCPDSSADPEMVLDDVPTKLCSSEEEPEKLEQSSQLPSDNTEENSELLPESKSENDATSTK</sequence>
<feature type="compositionally biased region" description="Basic and acidic residues" evidence="2">
    <location>
        <begin position="696"/>
        <end position="705"/>
    </location>
</feature>
<feature type="compositionally biased region" description="Polar residues" evidence="2">
    <location>
        <begin position="108"/>
        <end position="117"/>
    </location>
</feature>
<evidence type="ECO:0000256" key="2">
    <source>
        <dbReference type="SAM" id="MobiDB-lite"/>
    </source>
</evidence>
<feature type="region of interest" description="Disordered" evidence="2">
    <location>
        <begin position="49"/>
        <end position="72"/>
    </location>
</feature>
<feature type="compositionally biased region" description="Polar residues" evidence="2">
    <location>
        <begin position="1515"/>
        <end position="1525"/>
    </location>
</feature>
<feature type="compositionally biased region" description="Polar residues" evidence="2">
    <location>
        <begin position="1934"/>
        <end position="1946"/>
    </location>
</feature>
<feature type="region of interest" description="Disordered" evidence="2">
    <location>
        <begin position="1992"/>
        <end position="2052"/>
    </location>
</feature>
<reference evidence="4" key="1">
    <citation type="submission" date="2020-07" db="EMBL/GenBank/DDBJ databases">
        <title>Multicomponent nature underlies the extraordinary mechanical properties of spider dragline silk.</title>
        <authorList>
            <person name="Kono N."/>
            <person name="Nakamura H."/>
            <person name="Mori M."/>
            <person name="Yoshida Y."/>
            <person name="Ohtoshi R."/>
            <person name="Malay A.D."/>
            <person name="Moran D.A.P."/>
            <person name="Tomita M."/>
            <person name="Numata K."/>
            <person name="Arakawa K."/>
        </authorList>
    </citation>
    <scope>NUCLEOTIDE SEQUENCE</scope>
</reference>
<feature type="region of interest" description="Disordered" evidence="2">
    <location>
        <begin position="1621"/>
        <end position="1641"/>
    </location>
</feature>
<keyword evidence="3" id="KW-1133">Transmembrane helix</keyword>
<feature type="region of interest" description="Disordered" evidence="2">
    <location>
        <begin position="1651"/>
        <end position="1670"/>
    </location>
</feature>
<feature type="region of interest" description="Disordered" evidence="2">
    <location>
        <begin position="1081"/>
        <end position="1100"/>
    </location>
</feature>
<feature type="compositionally biased region" description="Basic and acidic residues" evidence="2">
    <location>
        <begin position="96"/>
        <end position="107"/>
    </location>
</feature>
<evidence type="ECO:0000256" key="1">
    <source>
        <dbReference type="SAM" id="Coils"/>
    </source>
</evidence>
<feature type="compositionally biased region" description="Polar residues" evidence="2">
    <location>
        <begin position="516"/>
        <end position="526"/>
    </location>
</feature>
<dbReference type="PROSITE" id="PS51128">
    <property type="entry name" value="ZF_DKSA_2"/>
    <property type="match status" value="1"/>
</dbReference>
<feature type="region of interest" description="Disordered" evidence="2">
    <location>
        <begin position="903"/>
        <end position="933"/>
    </location>
</feature>
<keyword evidence="3" id="KW-0812">Transmembrane</keyword>
<evidence type="ECO:0000313" key="5">
    <source>
        <dbReference type="Proteomes" id="UP000887116"/>
    </source>
</evidence>
<feature type="compositionally biased region" description="Polar residues" evidence="2">
    <location>
        <begin position="1131"/>
        <end position="1146"/>
    </location>
</feature>
<feature type="region of interest" description="Disordered" evidence="2">
    <location>
        <begin position="1107"/>
        <end position="1146"/>
    </location>
</feature>
<feature type="compositionally biased region" description="Polar residues" evidence="2">
    <location>
        <begin position="1657"/>
        <end position="1668"/>
    </location>
</feature>
<feature type="region of interest" description="Disordered" evidence="2">
    <location>
        <begin position="85"/>
        <end position="117"/>
    </location>
</feature>
<name>A0A8X6HRN0_TRICU</name>
<feature type="region of interest" description="Disordered" evidence="2">
    <location>
        <begin position="507"/>
        <end position="542"/>
    </location>
</feature>
<feature type="compositionally biased region" description="Low complexity" evidence="2">
    <location>
        <begin position="1526"/>
        <end position="1537"/>
    </location>
</feature>